<dbReference type="EMBL" id="JASPKY010000015">
    <property type="protein sequence ID" value="KAK9753261.1"/>
    <property type="molecule type" value="Genomic_DNA"/>
</dbReference>
<feature type="coiled-coil region" evidence="2">
    <location>
        <begin position="115"/>
        <end position="166"/>
    </location>
</feature>
<feature type="domain" description="Centromere protein J C-terminal" evidence="4">
    <location>
        <begin position="422"/>
        <end position="456"/>
    </location>
</feature>
<proteinExistence type="inferred from homology"/>
<reference evidence="5 6" key="1">
    <citation type="journal article" date="2024" name="BMC Genomics">
        <title>De novo assembly and annotation of Popillia japonica's genome with initial clues to its potential as an invasive pest.</title>
        <authorList>
            <person name="Cucini C."/>
            <person name="Boschi S."/>
            <person name="Funari R."/>
            <person name="Cardaioli E."/>
            <person name="Iannotti N."/>
            <person name="Marturano G."/>
            <person name="Paoli F."/>
            <person name="Bruttini M."/>
            <person name="Carapelli A."/>
            <person name="Frati F."/>
            <person name="Nardi F."/>
        </authorList>
    </citation>
    <scope>NUCLEOTIDE SEQUENCE [LARGE SCALE GENOMIC DNA]</scope>
    <source>
        <strain evidence="5">DMR45628</strain>
    </source>
</reference>
<dbReference type="Gene3D" id="2.60.450.20">
    <property type="match status" value="1"/>
</dbReference>
<dbReference type="InterPro" id="IPR026581">
    <property type="entry name" value="TCP10L/CENPJ"/>
</dbReference>
<keyword evidence="6" id="KW-1185">Reference proteome</keyword>
<protein>
    <submittedName>
        <fullName evidence="5">T-complex protein 10 C-terminus</fullName>
    </submittedName>
</protein>
<dbReference type="PANTHER" id="PTHR10331:SF6">
    <property type="entry name" value="SPINDLE ASSEMBLY ABNORMAL 4"/>
    <property type="match status" value="1"/>
</dbReference>
<dbReference type="Proteomes" id="UP001458880">
    <property type="component" value="Unassembled WGS sequence"/>
</dbReference>
<evidence type="ECO:0000256" key="3">
    <source>
        <dbReference type="SAM" id="MobiDB-lite"/>
    </source>
</evidence>
<comment type="similarity">
    <text evidence="1">Belongs to the TCP10 family.</text>
</comment>
<dbReference type="GO" id="GO:0005814">
    <property type="term" value="C:centriole"/>
    <property type="evidence" value="ECO:0007669"/>
    <property type="project" value="TreeGrafter"/>
</dbReference>
<evidence type="ECO:0000259" key="4">
    <source>
        <dbReference type="Pfam" id="PF07202"/>
    </source>
</evidence>
<feature type="coiled-coil region" evidence="2">
    <location>
        <begin position="194"/>
        <end position="267"/>
    </location>
</feature>
<comment type="caution">
    <text evidence="5">The sequence shown here is derived from an EMBL/GenBank/DDBJ whole genome shotgun (WGS) entry which is preliminary data.</text>
</comment>
<evidence type="ECO:0000256" key="2">
    <source>
        <dbReference type="SAM" id="Coils"/>
    </source>
</evidence>
<evidence type="ECO:0000256" key="1">
    <source>
        <dbReference type="ARBA" id="ARBA00005627"/>
    </source>
</evidence>
<feature type="region of interest" description="Disordered" evidence="3">
    <location>
        <begin position="372"/>
        <end position="394"/>
    </location>
</feature>
<evidence type="ECO:0000313" key="5">
    <source>
        <dbReference type="EMBL" id="KAK9753261.1"/>
    </source>
</evidence>
<sequence>MVPTHIIEEIEEEKSTEVQPTSAPAVQDKFSDCQVHDKINSLESSVTSEDFQEEFLEKLNFKDDVPCSDVNIYSRENSSLSSVSARSGKSSPAEDTLVSENNMVVEQTERKDDCKEILATKLKELNDEIQNFRKENAKLQKLKLELEKQERELKKEKKAFEKYVLEEKINVEFYLEDEKKKLAKEKVIFDRYVKEVHNKTTRKEREEIAALKEEIANLKETAKLKETRNATSQARLRNQLKSFEKEVATLREELDNLRKRNAKLLSTQQVSKKTTETKMLHEINKNLSKLAKDAKVNEKLKKVENSFEKKKVLIDSLENDVDSSRKSLARNDNEEFFYGQDRDNMKAKKNEYDSNSHNYETYLNRYEAVVDNGSSKEKDDNREDDAKSDGSIERNYEMVFGGNTSNTNSTNTNSGVREVILPNGSQEVTYPNGNIKTISPDGNFICMKYYNGDIKETKLLEGVIKYYYAENQSWQTTMADGTEIIEFSNGQVEKKLKDGTTEVKLPNGILRVAKRDGSETISYPDKTRVEISSDGEKTIHLANGQKEIHTAEHMRREYPDGTVKILYPDGIQETRYCNGRIRIKDKTGNLLMDSHADNT</sequence>
<dbReference type="GO" id="GO:0015631">
    <property type="term" value="F:tubulin binding"/>
    <property type="evidence" value="ECO:0007669"/>
    <property type="project" value="TreeGrafter"/>
</dbReference>
<feature type="coiled-coil region" evidence="2">
    <location>
        <begin position="300"/>
        <end position="334"/>
    </location>
</feature>
<dbReference type="Pfam" id="PF07202">
    <property type="entry name" value="Tcp10_C"/>
    <property type="match status" value="4"/>
</dbReference>
<dbReference type="GO" id="GO:0005813">
    <property type="term" value="C:centrosome"/>
    <property type="evidence" value="ECO:0007669"/>
    <property type="project" value="TreeGrafter"/>
</dbReference>
<dbReference type="InterPro" id="IPR009852">
    <property type="entry name" value="CENPJ_C_dom"/>
</dbReference>
<dbReference type="InterPro" id="IPR047002">
    <property type="entry name" value="Tcp10_C_sf"/>
</dbReference>
<feature type="compositionally biased region" description="Basic and acidic residues" evidence="3">
    <location>
        <begin position="374"/>
        <end position="394"/>
    </location>
</feature>
<gene>
    <name evidence="5" type="ORF">QE152_g3576</name>
</gene>
<feature type="domain" description="Centromere protein J C-terminal" evidence="4">
    <location>
        <begin position="516"/>
        <end position="549"/>
    </location>
</feature>
<feature type="region of interest" description="Disordered" evidence="3">
    <location>
        <begin position="79"/>
        <end position="98"/>
    </location>
</feature>
<dbReference type="AlphaFoldDB" id="A0AAW1N5Q7"/>
<accession>A0AAW1N5Q7</accession>
<name>A0AAW1N5Q7_POPJA</name>
<evidence type="ECO:0000313" key="6">
    <source>
        <dbReference type="Proteomes" id="UP001458880"/>
    </source>
</evidence>
<dbReference type="GO" id="GO:0061511">
    <property type="term" value="P:centriole elongation"/>
    <property type="evidence" value="ECO:0007669"/>
    <property type="project" value="TreeGrafter"/>
</dbReference>
<feature type="compositionally biased region" description="Polar residues" evidence="3">
    <location>
        <begin position="79"/>
        <end position="90"/>
    </location>
</feature>
<feature type="domain" description="Centromere protein J C-terminal" evidence="4">
    <location>
        <begin position="480"/>
        <end position="511"/>
    </location>
</feature>
<organism evidence="5 6">
    <name type="scientific">Popillia japonica</name>
    <name type="common">Japanese beetle</name>
    <dbReference type="NCBI Taxonomy" id="7064"/>
    <lineage>
        <taxon>Eukaryota</taxon>
        <taxon>Metazoa</taxon>
        <taxon>Ecdysozoa</taxon>
        <taxon>Arthropoda</taxon>
        <taxon>Hexapoda</taxon>
        <taxon>Insecta</taxon>
        <taxon>Pterygota</taxon>
        <taxon>Neoptera</taxon>
        <taxon>Endopterygota</taxon>
        <taxon>Coleoptera</taxon>
        <taxon>Polyphaga</taxon>
        <taxon>Scarabaeiformia</taxon>
        <taxon>Scarabaeidae</taxon>
        <taxon>Rutelinae</taxon>
        <taxon>Popillia</taxon>
    </lineage>
</organism>
<dbReference type="PANTHER" id="PTHR10331">
    <property type="entry name" value="T COMPLEX PROTEIN 10"/>
    <property type="match status" value="1"/>
</dbReference>
<keyword evidence="2" id="KW-0175">Coiled coil</keyword>
<feature type="domain" description="Centromere protein J C-terminal" evidence="4">
    <location>
        <begin position="555"/>
        <end position="583"/>
    </location>
</feature>
<dbReference type="GO" id="GO:0060271">
    <property type="term" value="P:cilium assembly"/>
    <property type="evidence" value="ECO:0007669"/>
    <property type="project" value="TreeGrafter"/>
</dbReference>